<dbReference type="Pfam" id="PF10604">
    <property type="entry name" value="Polyketide_cyc2"/>
    <property type="match status" value="1"/>
</dbReference>
<gene>
    <name evidence="1" type="ORF">CCAX7_64640</name>
</gene>
<reference evidence="1 2" key="1">
    <citation type="journal article" date="2019" name="Int. J. Syst. Evol. Microbiol.">
        <title>Capsulimonas corticalis gen. nov., sp. nov., an aerobic capsulated bacterium, of a novel bacterial order, Capsulimonadales ord. nov., of the class Armatimonadia of the phylum Armatimonadetes.</title>
        <authorList>
            <person name="Li J."/>
            <person name="Kudo C."/>
            <person name="Tonouchi A."/>
        </authorList>
    </citation>
    <scope>NUCLEOTIDE SEQUENCE [LARGE SCALE GENOMIC DNA]</scope>
    <source>
        <strain evidence="1 2">AX-7</strain>
    </source>
</reference>
<dbReference type="AlphaFoldDB" id="A0A9N7LBM9"/>
<evidence type="ECO:0000313" key="1">
    <source>
        <dbReference type="EMBL" id="BDI34413.1"/>
    </source>
</evidence>
<proteinExistence type="predicted"/>
<name>A0A9N7LBM9_9BACT</name>
<protein>
    <recommendedName>
        <fullName evidence="3">Polyketide cyclase</fullName>
    </recommendedName>
</protein>
<evidence type="ECO:0000313" key="2">
    <source>
        <dbReference type="Proteomes" id="UP000287394"/>
    </source>
</evidence>
<dbReference type="InterPro" id="IPR019587">
    <property type="entry name" value="Polyketide_cyclase/dehydratase"/>
</dbReference>
<organism evidence="1 2">
    <name type="scientific">Capsulimonas corticalis</name>
    <dbReference type="NCBI Taxonomy" id="2219043"/>
    <lineage>
        <taxon>Bacteria</taxon>
        <taxon>Bacillati</taxon>
        <taxon>Armatimonadota</taxon>
        <taxon>Armatimonadia</taxon>
        <taxon>Capsulimonadales</taxon>
        <taxon>Capsulimonadaceae</taxon>
        <taxon>Capsulimonas</taxon>
    </lineage>
</organism>
<dbReference type="SUPFAM" id="SSF55961">
    <property type="entry name" value="Bet v1-like"/>
    <property type="match status" value="1"/>
</dbReference>
<dbReference type="OrthoDB" id="9810827at2"/>
<accession>A0A9N7LBM9</accession>
<dbReference type="RefSeq" id="WP_119319780.1">
    <property type="nucleotide sequence ID" value="NZ_AP025739.1"/>
</dbReference>
<dbReference type="KEGG" id="ccot:CCAX7_64640"/>
<dbReference type="EMBL" id="AP025739">
    <property type="protein sequence ID" value="BDI34413.1"/>
    <property type="molecule type" value="Genomic_DNA"/>
</dbReference>
<dbReference type="Gene3D" id="3.30.530.20">
    <property type="match status" value="1"/>
</dbReference>
<keyword evidence="2" id="KW-1185">Reference proteome</keyword>
<evidence type="ECO:0008006" key="3">
    <source>
        <dbReference type="Google" id="ProtNLM"/>
    </source>
</evidence>
<dbReference type="Proteomes" id="UP000287394">
    <property type="component" value="Chromosome"/>
</dbReference>
<dbReference type="InterPro" id="IPR023393">
    <property type="entry name" value="START-like_dom_sf"/>
</dbReference>
<sequence length="140" mass="15862">MMWRSHYETTTDVPAETLYRVISDIENWSRWDDELEFVRMEGDVRPGARFVLKPKGGPNVSMSIESVLPPSRLVDIAYLPGAKLRTIHEFLPAGNQTTVRFTLEIWGILGFLWRKAVGEKQIAGAAAQIEALARYARSLD</sequence>